<proteinExistence type="predicted"/>
<keyword evidence="3" id="KW-1185">Reference proteome</keyword>
<dbReference type="OrthoDB" id="2289207at2759"/>
<dbReference type="Proteomes" id="UP000646827">
    <property type="component" value="Unassembled WGS sequence"/>
</dbReference>
<dbReference type="Pfam" id="PF10551">
    <property type="entry name" value="MULE"/>
    <property type="match status" value="1"/>
</dbReference>
<feature type="domain" description="MULE transposase" evidence="1">
    <location>
        <begin position="260"/>
        <end position="357"/>
    </location>
</feature>
<evidence type="ECO:0000259" key="1">
    <source>
        <dbReference type="Pfam" id="PF10551"/>
    </source>
</evidence>
<reference evidence="2 3" key="1">
    <citation type="submission" date="2020-12" db="EMBL/GenBank/DDBJ databases">
        <title>Metabolic potential, ecology and presence of endohyphal bacteria is reflected in genomic diversity of Mucoromycotina.</title>
        <authorList>
            <person name="Muszewska A."/>
            <person name="Okrasinska A."/>
            <person name="Steczkiewicz K."/>
            <person name="Drgas O."/>
            <person name="Orlowska M."/>
            <person name="Perlinska-Lenart U."/>
            <person name="Aleksandrzak-Piekarczyk T."/>
            <person name="Szatraj K."/>
            <person name="Zielenkiewicz U."/>
            <person name="Pilsyk S."/>
            <person name="Malc E."/>
            <person name="Mieczkowski P."/>
            <person name="Kruszewska J.S."/>
            <person name="Biernat P."/>
            <person name="Pawlowska J."/>
        </authorList>
    </citation>
    <scope>NUCLEOTIDE SEQUENCE [LARGE SCALE GENOMIC DNA]</scope>
    <source>
        <strain evidence="2 3">CBS 142.35</strain>
    </source>
</reference>
<dbReference type="PANTHER" id="PTHR31569">
    <property type="entry name" value="SWIM-TYPE DOMAIN-CONTAINING PROTEIN"/>
    <property type="match status" value="1"/>
</dbReference>
<accession>A0A8H7RAI2</accession>
<comment type="caution">
    <text evidence="2">The sequence shown here is derived from an EMBL/GenBank/DDBJ whole genome shotgun (WGS) entry which is preliminary data.</text>
</comment>
<gene>
    <name evidence="2" type="ORF">INT45_009951</name>
</gene>
<name>A0A8H7RAI2_9FUNG</name>
<protein>
    <recommendedName>
        <fullName evidence="1">MULE transposase domain-containing protein</fullName>
    </recommendedName>
</protein>
<dbReference type="EMBL" id="JAEPRB010001173">
    <property type="protein sequence ID" value="KAG2206920.1"/>
    <property type="molecule type" value="Genomic_DNA"/>
</dbReference>
<dbReference type="PANTHER" id="PTHR31569:SF4">
    <property type="entry name" value="SWIM-TYPE DOMAIN-CONTAINING PROTEIN"/>
    <property type="match status" value="1"/>
</dbReference>
<dbReference type="InterPro" id="IPR052579">
    <property type="entry name" value="Zinc_finger_SWIM"/>
</dbReference>
<evidence type="ECO:0000313" key="3">
    <source>
        <dbReference type="Proteomes" id="UP000646827"/>
    </source>
</evidence>
<dbReference type="InterPro" id="IPR018289">
    <property type="entry name" value="MULE_transposase_dom"/>
</dbReference>
<organism evidence="2 3">
    <name type="scientific">Circinella minor</name>
    <dbReference type="NCBI Taxonomy" id="1195481"/>
    <lineage>
        <taxon>Eukaryota</taxon>
        <taxon>Fungi</taxon>
        <taxon>Fungi incertae sedis</taxon>
        <taxon>Mucoromycota</taxon>
        <taxon>Mucoromycotina</taxon>
        <taxon>Mucoromycetes</taxon>
        <taxon>Mucorales</taxon>
        <taxon>Lichtheimiaceae</taxon>
        <taxon>Circinella</taxon>
    </lineage>
</organism>
<sequence>MRTNEKKELGYIQRVVPSYSSPIITFSVIDLNTFYHWLNNIASQHANYIKNGSYTPVKISNSTFNNALTHVGRHQEVQTTLYFVCDHAGKPKKKKNAEQNQPKKRQRTNPTIKVDCKAKIECRILLDNTCEIIYHWQHSSHDPTEYSELKKSRLPIEVKNWINEHVEKNMDWKSIKDMLRLSPKELQEAENDDSKVPLSLLVNASDVQNAILAKLSKLSRKAYIDKESVLLWFDELRKREYHVLQHIYSNSFILQRQEDICIDSTHKTCKSFLNDEDCYLFTIVAKNSSTNKGCPMGFMITNTETSETVSMWLEWLKKEVEFTPKTIMIDCSPIEINAIRVVFQESVRILLCHWHIKRAWDKKIKKDVKASTGTKDSIALRSEAHADLNKLMHCENQDDFEVLWNEFVIKWRDNKGCLEFYVYMLSRWYPKKELWCKAWRSSWSFHTNNYVESWHNQLKSFYLGRSRCCRVDRIIYTLVELVEIDYRQDALQVKYGFKHMYLSAHEKQRKKEANKVALDVANSMIIFENDVVITLQIIHGPWKVVYG</sequence>
<dbReference type="AlphaFoldDB" id="A0A8H7RAI2"/>
<evidence type="ECO:0000313" key="2">
    <source>
        <dbReference type="EMBL" id="KAG2206920.1"/>
    </source>
</evidence>